<keyword evidence="1" id="KW-0812">Transmembrane</keyword>
<dbReference type="InterPro" id="IPR025315">
    <property type="entry name" value="DUF4220"/>
</dbReference>
<protein>
    <recommendedName>
        <fullName evidence="2">DUF4220 domain-containing protein</fullName>
    </recommendedName>
</protein>
<dbReference type="OMA" id="MGQASIM"/>
<keyword evidence="4" id="KW-1185">Reference proteome</keyword>
<accession>J3KZL5</accession>
<evidence type="ECO:0000313" key="3">
    <source>
        <dbReference type="EnsemblPlants" id="OB01G24210.1"/>
    </source>
</evidence>
<dbReference type="Pfam" id="PF04578">
    <property type="entry name" value="DUF594"/>
    <property type="match status" value="1"/>
</dbReference>
<keyword evidence="1" id="KW-0472">Membrane</keyword>
<dbReference type="HOGENOM" id="CLU_008762_0_0_1"/>
<proteinExistence type="predicted"/>
<evidence type="ECO:0000313" key="4">
    <source>
        <dbReference type="Proteomes" id="UP000006038"/>
    </source>
</evidence>
<dbReference type="eggNOG" id="ENOG502QSWW">
    <property type="taxonomic scope" value="Eukaryota"/>
</dbReference>
<feature type="transmembrane region" description="Helical" evidence="1">
    <location>
        <begin position="134"/>
        <end position="152"/>
    </location>
</feature>
<dbReference type="EnsemblPlants" id="OB01G24210.1">
    <property type="protein sequence ID" value="OB01G24210.1"/>
    <property type="gene ID" value="OB01G24210"/>
</dbReference>
<dbReference type="Gramene" id="OB01G24210.1">
    <property type="protein sequence ID" value="OB01G24210.1"/>
    <property type="gene ID" value="OB01G24210"/>
</dbReference>
<reference evidence="3" key="1">
    <citation type="journal article" date="2013" name="Nat. Commun.">
        <title>Whole-genome sequencing of Oryza brachyantha reveals mechanisms underlying Oryza genome evolution.</title>
        <authorList>
            <person name="Chen J."/>
            <person name="Huang Q."/>
            <person name="Gao D."/>
            <person name="Wang J."/>
            <person name="Lang Y."/>
            <person name="Liu T."/>
            <person name="Li B."/>
            <person name="Bai Z."/>
            <person name="Luis Goicoechea J."/>
            <person name="Liang C."/>
            <person name="Chen C."/>
            <person name="Zhang W."/>
            <person name="Sun S."/>
            <person name="Liao Y."/>
            <person name="Zhang X."/>
            <person name="Yang L."/>
            <person name="Song C."/>
            <person name="Wang M."/>
            <person name="Shi J."/>
            <person name="Liu G."/>
            <person name="Liu J."/>
            <person name="Zhou H."/>
            <person name="Zhou W."/>
            <person name="Yu Q."/>
            <person name="An N."/>
            <person name="Chen Y."/>
            <person name="Cai Q."/>
            <person name="Wang B."/>
            <person name="Liu B."/>
            <person name="Min J."/>
            <person name="Huang Y."/>
            <person name="Wu H."/>
            <person name="Li Z."/>
            <person name="Zhang Y."/>
            <person name="Yin Y."/>
            <person name="Song W."/>
            <person name="Jiang J."/>
            <person name="Jackson S.A."/>
            <person name="Wing R.A."/>
            <person name="Wang J."/>
            <person name="Chen M."/>
        </authorList>
    </citation>
    <scope>NUCLEOTIDE SEQUENCE [LARGE SCALE GENOMIC DNA]</scope>
    <source>
        <strain evidence="3">cv. IRGC 101232</strain>
    </source>
</reference>
<dbReference type="Proteomes" id="UP000006038">
    <property type="component" value="Chromosome 1"/>
</dbReference>
<feature type="transmembrane region" description="Helical" evidence="1">
    <location>
        <begin position="63"/>
        <end position="84"/>
    </location>
</feature>
<sequence length="601" mass="68031">MSSAEESCVAEIDWDALSLFTEQTSHRLVLRNVVLFLSLVMAAALVGAGSFSRRYWRHGSVRLLFLGAYTIFLPLVSYVVSSGVDKENCKLPNDIDKCSDDGTVHLLVWASMVQMVGANYLTAISVHDDEPRSIGPTLHLLLGAIWTLFLVVQEFRMYTYSNRGYYWLILVPCALSLVKILAKLYAYVKSRRSFEVGVRSCRLIAGYMEQFSLPRDTDEYEIPLIFMGEDKQKTEESPRGYRFTDDGVDITTLVTTNTVANMYDDNVMNMKSGPPFRDLCLSFSLFKLLRQRFTRYAVVQADHRSVPNFMIKLRHGDPRGIGSPLMKRLIHCMLRFRCKSLHDSYKMGQASIMDTNTKIVKAVRRLFQLPDQKFQYVEMKPEVNTAILNKFRESNCCSLPTVTATLQQSPIGNGILRHYERKGTSDVILVWHIATCIFEIKHPLDECTSAHAITASQLSRYCAYLLSSAPELLPDDKAWSKKLYKSVKKITEPIFRSRSNAMPVQYDDILKRLYEKGSDNTELKSGVELGKLLVDKTQGSEQEGWEVLAGFWSAMVLYLAPSDNVGGHREAIARGGELITILWVMLTHAGIITRPRTGNVV</sequence>
<name>J3KZL5_ORYBR</name>
<feature type="transmembrane region" description="Helical" evidence="1">
    <location>
        <begin position="28"/>
        <end position="51"/>
    </location>
</feature>
<evidence type="ECO:0000259" key="2">
    <source>
        <dbReference type="Pfam" id="PF13968"/>
    </source>
</evidence>
<keyword evidence="1" id="KW-1133">Transmembrane helix</keyword>
<feature type="transmembrane region" description="Helical" evidence="1">
    <location>
        <begin position="104"/>
        <end position="122"/>
    </location>
</feature>
<dbReference type="PANTHER" id="PTHR31325">
    <property type="entry name" value="OS01G0798800 PROTEIN-RELATED"/>
    <property type="match status" value="1"/>
</dbReference>
<evidence type="ECO:0000256" key="1">
    <source>
        <dbReference type="SAM" id="Phobius"/>
    </source>
</evidence>
<dbReference type="InterPro" id="IPR007658">
    <property type="entry name" value="DUF594"/>
</dbReference>
<organism evidence="3">
    <name type="scientific">Oryza brachyantha</name>
    <name type="common">malo sina</name>
    <dbReference type="NCBI Taxonomy" id="4533"/>
    <lineage>
        <taxon>Eukaryota</taxon>
        <taxon>Viridiplantae</taxon>
        <taxon>Streptophyta</taxon>
        <taxon>Embryophyta</taxon>
        <taxon>Tracheophyta</taxon>
        <taxon>Spermatophyta</taxon>
        <taxon>Magnoliopsida</taxon>
        <taxon>Liliopsida</taxon>
        <taxon>Poales</taxon>
        <taxon>Poaceae</taxon>
        <taxon>BOP clade</taxon>
        <taxon>Oryzoideae</taxon>
        <taxon>Oryzeae</taxon>
        <taxon>Oryzinae</taxon>
        <taxon>Oryza</taxon>
    </lineage>
</organism>
<reference evidence="3" key="2">
    <citation type="submission" date="2013-04" db="UniProtKB">
        <authorList>
            <consortium name="EnsemblPlants"/>
        </authorList>
    </citation>
    <scope>IDENTIFICATION</scope>
</reference>
<feature type="transmembrane region" description="Helical" evidence="1">
    <location>
        <begin position="164"/>
        <end position="182"/>
    </location>
</feature>
<feature type="domain" description="DUF4220" evidence="2">
    <location>
        <begin position="68"/>
        <end position="302"/>
    </location>
</feature>
<dbReference type="AlphaFoldDB" id="J3KZL5"/>
<dbReference type="Pfam" id="PF13968">
    <property type="entry name" value="DUF4220"/>
    <property type="match status" value="1"/>
</dbReference>